<feature type="domain" description="Bacterial surface antigen (D15)" evidence="6">
    <location>
        <begin position="457"/>
        <end position="780"/>
    </location>
</feature>
<evidence type="ECO:0000256" key="4">
    <source>
        <dbReference type="ARBA" id="ARBA00023136"/>
    </source>
</evidence>
<comment type="caution">
    <text evidence="8">The sequence shown here is derived from an EMBL/GenBank/DDBJ whole genome shotgun (WGS) entry which is preliminary data.</text>
</comment>
<dbReference type="Pfam" id="PF07244">
    <property type="entry name" value="POTRA"/>
    <property type="match status" value="1"/>
</dbReference>
<evidence type="ECO:0000256" key="3">
    <source>
        <dbReference type="ARBA" id="ARBA00022729"/>
    </source>
</evidence>
<dbReference type="InterPro" id="IPR000184">
    <property type="entry name" value="Bac_surfAg_D15"/>
</dbReference>
<dbReference type="PROSITE" id="PS51257">
    <property type="entry name" value="PROKAR_LIPOPROTEIN"/>
    <property type="match status" value="1"/>
</dbReference>
<dbReference type="InterPro" id="IPR010827">
    <property type="entry name" value="BamA/TamA_POTRA"/>
</dbReference>
<evidence type="ECO:0000313" key="9">
    <source>
        <dbReference type="Proteomes" id="UP001145087"/>
    </source>
</evidence>
<keyword evidence="2" id="KW-0812">Transmembrane</keyword>
<evidence type="ECO:0000259" key="6">
    <source>
        <dbReference type="Pfam" id="PF01103"/>
    </source>
</evidence>
<dbReference type="PANTHER" id="PTHR12815:SF47">
    <property type="entry name" value="TRANSLOCATION AND ASSEMBLY MODULE SUBUNIT TAMA"/>
    <property type="match status" value="1"/>
</dbReference>
<dbReference type="EMBL" id="JAPOHD010000027">
    <property type="protein sequence ID" value="MCY1721613.1"/>
    <property type="molecule type" value="Genomic_DNA"/>
</dbReference>
<dbReference type="AlphaFoldDB" id="A0A9X3FF77"/>
<sequence>MVQKYNKKMIVDVKWIVVLSVLFLASCSQTRFVPEQEYLLNKVELDVDDPKIKKDEAKSFIRQKENYKILGFVKFYLTLYNMSSKKKTDDWLKRIGEAPQLYDEAMTERSIEQLRQYMDNKGYYRAQIKSDVKFDEKKQKAELKFNVKAGDQYKIKRVNYHFVTPELKTIFYNDSISYSMRSGDAFDFYVLEQQQKKIVDVYRNNGYFYFTKNQVRGIADTSLYEKQVVLDMYIGESENSQMDSAKILKPYYLNNFYYSILPGNTPVTVAGEEDETFSDTLHWDNSSLFMTKQIQYPPGLFIRTNQMRSGDLFQNSEVENTFNGFNRLRQFRFVDIQFSETFPEQDSNLLDCNLRLAPLNKQSTSFDIEGTNTSGNLGVAGNIYYQHRNLFKGAEVFQLRFKGATERMHRQINNGSEYFNTREFGVESNLIIPKLLGPGKYIKSFEKNLPKTVLNMGYNYQKRPEYTRTITTLKFGYDWKTTQDLRHLWNIVDLNIVRLYEFDEDFINSIRDLYIKSSFTDHFISAMNYSIIYNNQRLNSSKNYTYARFNIESSGNVLWTASKLAGKDKSQVVDSVTNKTIEYYEIFNTQFAQYIKSDIEVRRAIQLDKYNSIVGRAFAGVGIPYGNSRFLPFEKQYFSGGANGIRAWQVRSLGPGTYSAGEGSYPNQSSDIKLEANLEYRFGLIGSLEGALFLDAGNIWAINKNDNREGALFRFNKFYKQFAIGTGAGLRFDLNYFILRVDLGMKLRDPANEEGHKWIIGDRSLTANDFVFSFAIGYPF</sequence>
<keyword evidence="3" id="KW-0732">Signal</keyword>
<evidence type="ECO:0000313" key="8">
    <source>
        <dbReference type="EMBL" id="MCY1721613.1"/>
    </source>
</evidence>
<dbReference type="Gene3D" id="3.10.20.310">
    <property type="entry name" value="membrane protein fhac"/>
    <property type="match status" value="1"/>
</dbReference>
<proteinExistence type="predicted"/>
<dbReference type="PANTHER" id="PTHR12815">
    <property type="entry name" value="SORTING AND ASSEMBLY MACHINERY SAMM50 PROTEIN FAMILY MEMBER"/>
    <property type="match status" value="1"/>
</dbReference>
<evidence type="ECO:0000256" key="1">
    <source>
        <dbReference type="ARBA" id="ARBA00004370"/>
    </source>
</evidence>
<keyword evidence="9" id="KW-1185">Reference proteome</keyword>
<accession>A0A9X3FF77</accession>
<dbReference type="Proteomes" id="UP001145087">
    <property type="component" value="Unassembled WGS sequence"/>
</dbReference>
<protein>
    <submittedName>
        <fullName evidence="8">BamA/TamA family outer membrane protein</fullName>
    </submittedName>
</protein>
<evidence type="ECO:0000256" key="5">
    <source>
        <dbReference type="ARBA" id="ARBA00023237"/>
    </source>
</evidence>
<keyword evidence="4" id="KW-0472">Membrane</keyword>
<evidence type="ECO:0000259" key="7">
    <source>
        <dbReference type="Pfam" id="PF07244"/>
    </source>
</evidence>
<dbReference type="GO" id="GO:0019867">
    <property type="term" value="C:outer membrane"/>
    <property type="evidence" value="ECO:0007669"/>
    <property type="project" value="InterPro"/>
</dbReference>
<dbReference type="InterPro" id="IPR039910">
    <property type="entry name" value="D15-like"/>
</dbReference>
<comment type="subcellular location">
    <subcellularLocation>
        <location evidence="1">Membrane</location>
    </subcellularLocation>
</comment>
<organism evidence="8 9">
    <name type="scientific">Draconibacterium aestuarii</name>
    <dbReference type="NCBI Taxonomy" id="2998507"/>
    <lineage>
        <taxon>Bacteria</taxon>
        <taxon>Pseudomonadati</taxon>
        <taxon>Bacteroidota</taxon>
        <taxon>Bacteroidia</taxon>
        <taxon>Marinilabiliales</taxon>
        <taxon>Prolixibacteraceae</taxon>
        <taxon>Draconibacterium</taxon>
    </lineage>
</organism>
<keyword evidence="5" id="KW-0998">Cell outer membrane</keyword>
<gene>
    <name evidence="8" type="ORF">OU798_14750</name>
</gene>
<feature type="domain" description="POTRA" evidence="7">
    <location>
        <begin position="51"/>
        <end position="150"/>
    </location>
</feature>
<dbReference type="Gene3D" id="2.40.160.50">
    <property type="entry name" value="membrane protein fhac: a member of the omp85/tpsb transporter family"/>
    <property type="match status" value="1"/>
</dbReference>
<evidence type="ECO:0000256" key="2">
    <source>
        <dbReference type="ARBA" id="ARBA00022692"/>
    </source>
</evidence>
<reference evidence="8" key="1">
    <citation type="submission" date="2022-11" db="EMBL/GenBank/DDBJ databases">
        <title>Marilongibacter aestuarii gen. nov., sp. nov., isolated from tidal flat sediment.</title>
        <authorList>
            <person name="Jiayan W."/>
        </authorList>
    </citation>
    <scope>NUCLEOTIDE SEQUENCE</scope>
    <source>
        <strain evidence="8">Z1-6</strain>
    </source>
</reference>
<name>A0A9X3FF77_9BACT</name>
<dbReference type="Pfam" id="PF01103">
    <property type="entry name" value="Omp85"/>
    <property type="match status" value="1"/>
</dbReference>